<feature type="compositionally biased region" description="Polar residues" evidence="3">
    <location>
        <begin position="49"/>
        <end position="63"/>
    </location>
</feature>
<dbReference type="PROSITE" id="PS51257">
    <property type="entry name" value="PROKAR_LIPOPROTEIN"/>
    <property type="match status" value="1"/>
</dbReference>
<comment type="caution">
    <text evidence="5">The sequence shown here is derived from an EMBL/GenBank/DDBJ whole genome shotgun (WGS) entry which is preliminary data.</text>
</comment>
<feature type="chain" id="PRO_5039523017" evidence="4">
    <location>
        <begin position="26"/>
        <end position="610"/>
    </location>
</feature>
<dbReference type="PANTHER" id="PTHR45586:SF1">
    <property type="entry name" value="LIPOPOLYSACCHARIDE ASSEMBLY PROTEIN B"/>
    <property type="match status" value="1"/>
</dbReference>
<dbReference type="SMART" id="SM00028">
    <property type="entry name" value="TPR"/>
    <property type="match status" value="7"/>
</dbReference>
<dbReference type="InterPro" id="IPR011990">
    <property type="entry name" value="TPR-like_helical_dom_sf"/>
</dbReference>
<sequence>MHRPAYSTLFLAAFLCLFQLGLLSACGGCARHDEEGPGPAVHSSAREGLSTSVHGSAGSSAQVLNPPPVPETDVRTEEAHLSQEAQITSAYLILLQAMSHADEDAAVKAAEILATGTGELALPVEHWIEGALWFMERKSVNAIPYLRAARQAQPEDVHLLLLYSEALSDHNFAKEALAALNAYLTRHKDNPEVLMQKGIILFKDNKPQEAIATFESIGRFERTGFVEYYHARALMTLGQDAKALQHVRAAIKLLPDFGEALALQAFLCERTGELKEARSAYEKLLKTPYAPKDIVLRLINISLKLNQPTKALDYYQQGPGEDTGFKLMAASLFTEFRHYLQAERILKSVAASPDAPAEVYLFLADLTYEQRRDLASALKWLDHIPNNGDYAQRKLLLTAQLQTQAGSMEAALATIRSGKDRFPASPDFVNLEARILSRQNQREEAIKTAQEGVARWPDNMELAFLLGTLLAENGQTQQAFAIMEGIIAKDNSNYLALNYVGYTLANENRDVPRALTLLTRANALAPNQFYILDSLAWAHYRAGNLDEAWKYIRKAVQLDSDADPEIWEHYGDIALSRGLHSEAREAYRKALLKNSTEQLKKKLEALSGDR</sequence>
<keyword evidence="2" id="KW-0802">TPR repeat</keyword>
<evidence type="ECO:0000256" key="1">
    <source>
        <dbReference type="ARBA" id="ARBA00022737"/>
    </source>
</evidence>
<keyword evidence="4" id="KW-0732">Signal</keyword>
<accession>A0A9D1TNW0</accession>
<dbReference type="SUPFAM" id="SSF48452">
    <property type="entry name" value="TPR-like"/>
    <property type="match status" value="2"/>
</dbReference>
<feature type="signal peptide" evidence="4">
    <location>
        <begin position="1"/>
        <end position="25"/>
    </location>
</feature>
<feature type="region of interest" description="Disordered" evidence="3">
    <location>
        <begin position="33"/>
        <end position="80"/>
    </location>
</feature>
<proteinExistence type="predicted"/>
<dbReference type="InterPro" id="IPR019734">
    <property type="entry name" value="TPR_rpt"/>
</dbReference>
<protein>
    <submittedName>
        <fullName evidence="5">Tetratricopeptide repeat protein</fullName>
    </submittedName>
</protein>
<dbReference type="Proteomes" id="UP000886752">
    <property type="component" value="Unassembled WGS sequence"/>
</dbReference>
<reference evidence="5" key="1">
    <citation type="journal article" date="2021" name="PeerJ">
        <title>Extensive microbial diversity within the chicken gut microbiome revealed by metagenomics and culture.</title>
        <authorList>
            <person name="Gilroy R."/>
            <person name="Ravi A."/>
            <person name="Getino M."/>
            <person name="Pursley I."/>
            <person name="Horton D.L."/>
            <person name="Alikhan N.F."/>
            <person name="Baker D."/>
            <person name="Gharbi K."/>
            <person name="Hall N."/>
            <person name="Watson M."/>
            <person name="Adriaenssens E.M."/>
            <person name="Foster-Nyarko E."/>
            <person name="Jarju S."/>
            <person name="Secka A."/>
            <person name="Antonio M."/>
            <person name="Oren A."/>
            <person name="Chaudhuri R.R."/>
            <person name="La Ragione R."/>
            <person name="Hildebrand F."/>
            <person name="Pallen M.J."/>
        </authorList>
    </citation>
    <scope>NUCLEOTIDE SEQUENCE</scope>
    <source>
        <strain evidence="5">ChiHecec2B26-446</strain>
    </source>
</reference>
<dbReference type="PANTHER" id="PTHR45586">
    <property type="entry name" value="TPR REPEAT-CONTAINING PROTEIN PA4667"/>
    <property type="match status" value="1"/>
</dbReference>
<evidence type="ECO:0000313" key="5">
    <source>
        <dbReference type="EMBL" id="HIV99763.1"/>
    </source>
</evidence>
<evidence type="ECO:0000256" key="3">
    <source>
        <dbReference type="SAM" id="MobiDB-lite"/>
    </source>
</evidence>
<dbReference type="Gene3D" id="1.25.40.10">
    <property type="entry name" value="Tetratricopeptide repeat domain"/>
    <property type="match status" value="3"/>
</dbReference>
<evidence type="ECO:0000313" key="6">
    <source>
        <dbReference type="Proteomes" id="UP000886752"/>
    </source>
</evidence>
<gene>
    <name evidence="5" type="ORF">H9894_01010</name>
</gene>
<evidence type="ECO:0000256" key="2">
    <source>
        <dbReference type="ARBA" id="ARBA00022803"/>
    </source>
</evidence>
<name>A0A9D1TNW0_9BACT</name>
<dbReference type="Pfam" id="PF13432">
    <property type="entry name" value="TPR_16"/>
    <property type="match status" value="4"/>
</dbReference>
<dbReference type="EMBL" id="DXHV01000013">
    <property type="protein sequence ID" value="HIV99763.1"/>
    <property type="molecule type" value="Genomic_DNA"/>
</dbReference>
<dbReference type="InterPro" id="IPR051012">
    <property type="entry name" value="CellSynth/LPSAsmb/PSIAsmb"/>
</dbReference>
<evidence type="ECO:0000256" key="4">
    <source>
        <dbReference type="SAM" id="SignalP"/>
    </source>
</evidence>
<organism evidence="5 6">
    <name type="scientific">Candidatus Desulfovibrio intestinipullorum</name>
    <dbReference type="NCBI Taxonomy" id="2838536"/>
    <lineage>
        <taxon>Bacteria</taxon>
        <taxon>Pseudomonadati</taxon>
        <taxon>Thermodesulfobacteriota</taxon>
        <taxon>Desulfovibrionia</taxon>
        <taxon>Desulfovibrionales</taxon>
        <taxon>Desulfovibrionaceae</taxon>
        <taxon>Desulfovibrio</taxon>
    </lineage>
</organism>
<reference evidence="5" key="2">
    <citation type="submission" date="2021-04" db="EMBL/GenBank/DDBJ databases">
        <authorList>
            <person name="Gilroy R."/>
        </authorList>
    </citation>
    <scope>NUCLEOTIDE SEQUENCE</scope>
    <source>
        <strain evidence="5">ChiHecec2B26-446</strain>
    </source>
</reference>
<dbReference type="AlphaFoldDB" id="A0A9D1TNW0"/>
<keyword evidence="1" id="KW-0677">Repeat</keyword>